<feature type="transmembrane region" description="Helical" evidence="2">
    <location>
        <begin position="44"/>
        <end position="66"/>
    </location>
</feature>
<evidence type="ECO:0000256" key="2">
    <source>
        <dbReference type="SAM" id="Phobius"/>
    </source>
</evidence>
<evidence type="ECO:0000259" key="4">
    <source>
        <dbReference type="Pfam" id="PF13739"/>
    </source>
</evidence>
<keyword evidence="2" id="KW-0472">Membrane</keyword>
<dbReference type="EMBL" id="JADIML010000152">
    <property type="protein sequence ID" value="MBO8463379.1"/>
    <property type="molecule type" value="Genomic_DNA"/>
</dbReference>
<organism evidence="5 6">
    <name type="scientific">Candidatus Scybalomonas excrementavium</name>
    <dbReference type="NCBI Taxonomy" id="2840943"/>
    <lineage>
        <taxon>Bacteria</taxon>
        <taxon>Bacillati</taxon>
        <taxon>Bacillota</taxon>
        <taxon>Clostridia</taxon>
        <taxon>Lachnospirales</taxon>
        <taxon>Lachnospiraceae</taxon>
        <taxon>Lachnospiraceae incertae sedis</taxon>
        <taxon>Candidatus Scybalomonas</taxon>
    </lineage>
</organism>
<dbReference type="InterPro" id="IPR021729">
    <property type="entry name" value="DUF3298"/>
</dbReference>
<sequence>MKQQNQKLEQMKQEYEQIEIPKELKGQVEEAIKKAKQDKRKRKVFTFIPKTVGYGAVAAVLAITILSNSGEQVAYAMSKIPVIGAISKVVTFRTYENKEGTMEATINTPKVEGDHESIKNLNQKMEEYTETIKKQYEKDIKAMKEEYGDTENGHESVKTDYDILCDNEKLLSIRIHTIIEIGSSDSFSKCYTLDKQTGKILELSDLFQDGADYIAVLSQNIKEQMQEQMKEDESKLYFLSENEIASESFQMIQKNQNFYIDETGKLNIFFNKYEVAPGYMGECVFQIPTSVIQKIIKNMDWMK</sequence>
<reference evidence="5" key="2">
    <citation type="journal article" date="2021" name="PeerJ">
        <title>Extensive microbial diversity within the chicken gut microbiome revealed by metagenomics and culture.</title>
        <authorList>
            <person name="Gilroy R."/>
            <person name="Ravi A."/>
            <person name="Getino M."/>
            <person name="Pursley I."/>
            <person name="Horton D.L."/>
            <person name="Alikhan N.F."/>
            <person name="Baker D."/>
            <person name="Gharbi K."/>
            <person name="Hall N."/>
            <person name="Watson M."/>
            <person name="Adriaenssens E.M."/>
            <person name="Foster-Nyarko E."/>
            <person name="Jarju S."/>
            <person name="Secka A."/>
            <person name="Antonio M."/>
            <person name="Oren A."/>
            <person name="Chaudhuri R.R."/>
            <person name="La Ragione R."/>
            <person name="Hildebrand F."/>
            <person name="Pallen M.J."/>
        </authorList>
    </citation>
    <scope>NUCLEOTIDE SEQUENCE</scope>
    <source>
        <strain evidence="5">E3-2379</strain>
    </source>
</reference>
<gene>
    <name evidence="5" type="ORF">IAC13_05540</name>
</gene>
<dbReference type="Pfam" id="PF13739">
    <property type="entry name" value="PdaC"/>
    <property type="match status" value="1"/>
</dbReference>
<dbReference type="InterPro" id="IPR037126">
    <property type="entry name" value="PdaC/RsiV-like_sf"/>
</dbReference>
<feature type="domain" description="Deacetylase PdaC" evidence="4">
    <location>
        <begin position="97"/>
        <end position="177"/>
    </location>
</feature>
<dbReference type="Gene3D" id="3.90.640.20">
    <property type="entry name" value="Heat-shock cognate protein, ATPase"/>
    <property type="match status" value="1"/>
</dbReference>
<dbReference type="AlphaFoldDB" id="A0A9D9HZP5"/>
<dbReference type="Pfam" id="PF11738">
    <property type="entry name" value="DUF3298"/>
    <property type="match status" value="1"/>
</dbReference>
<accession>A0A9D9HZP5</accession>
<keyword evidence="2" id="KW-1133">Transmembrane helix</keyword>
<dbReference type="Gene3D" id="3.30.565.40">
    <property type="entry name" value="Fervidobacterium nodosum Rt17-B1 like"/>
    <property type="match status" value="1"/>
</dbReference>
<feature type="domain" description="DUF3298" evidence="3">
    <location>
        <begin position="204"/>
        <end position="290"/>
    </location>
</feature>
<protein>
    <submittedName>
        <fullName evidence="5">DUF3298 domain-containing protein</fullName>
    </submittedName>
</protein>
<evidence type="ECO:0000313" key="5">
    <source>
        <dbReference type="EMBL" id="MBO8463379.1"/>
    </source>
</evidence>
<keyword evidence="2" id="KW-0812">Transmembrane</keyword>
<proteinExistence type="predicted"/>
<feature type="coiled-coil region" evidence="1">
    <location>
        <begin position="111"/>
        <end position="153"/>
    </location>
</feature>
<evidence type="ECO:0000313" key="6">
    <source>
        <dbReference type="Proteomes" id="UP000823618"/>
    </source>
</evidence>
<evidence type="ECO:0000259" key="3">
    <source>
        <dbReference type="Pfam" id="PF11738"/>
    </source>
</evidence>
<evidence type="ECO:0000256" key="1">
    <source>
        <dbReference type="SAM" id="Coils"/>
    </source>
</evidence>
<comment type="caution">
    <text evidence="5">The sequence shown here is derived from an EMBL/GenBank/DDBJ whole genome shotgun (WGS) entry which is preliminary data.</text>
</comment>
<reference evidence="5" key="1">
    <citation type="submission" date="2020-10" db="EMBL/GenBank/DDBJ databases">
        <authorList>
            <person name="Gilroy R."/>
        </authorList>
    </citation>
    <scope>NUCLEOTIDE SEQUENCE</scope>
    <source>
        <strain evidence="5">E3-2379</strain>
    </source>
</reference>
<keyword evidence="1" id="KW-0175">Coiled coil</keyword>
<name>A0A9D9HZP5_9FIRM</name>
<dbReference type="InterPro" id="IPR025303">
    <property type="entry name" value="PdaC"/>
</dbReference>
<dbReference type="Proteomes" id="UP000823618">
    <property type="component" value="Unassembled WGS sequence"/>
</dbReference>